<evidence type="ECO:0000313" key="8">
    <source>
        <dbReference type="EMBL" id="CUR57054.1"/>
    </source>
</evidence>
<dbReference type="EMBL" id="CZKB01000004">
    <property type="protein sequence ID" value="CUR57054.1"/>
    <property type="molecule type" value="Genomic_DNA"/>
</dbReference>
<dbReference type="Pfam" id="PF04932">
    <property type="entry name" value="Wzy_C"/>
    <property type="match status" value="1"/>
</dbReference>
<evidence type="ECO:0000256" key="2">
    <source>
        <dbReference type="ARBA" id="ARBA00022692"/>
    </source>
</evidence>
<feature type="transmembrane region" description="Helical" evidence="6">
    <location>
        <begin position="104"/>
        <end position="122"/>
    </location>
</feature>
<dbReference type="GO" id="GO:0016020">
    <property type="term" value="C:membrane"/>
    <property type="evidence" value="ECO:0007669"/>
    <property type="project" value="UniProtKB-SubCell"/>
</dbReference>
<evidence type="ECO:0000256" key="3">
    <source>
        <dbReference type="ARBA" id="ARBA00022989"/>
    </source>
</evidence>
<evidence type="ECO:0000256" key="6">
    <source>
        <dbReference type="SAM" id="Phobius"/>
    </source>
</evidence>
<evidence type="ECO:0000256" key="5">
    <source>
        <dbReference type="SAM" id="MobiDB-lite"/>
    </source>
</evidence>
<accession>A0A2P2C4Y7</accession>
<sequence length="453" mass="47530">MTERRGGADATAILTAYLALLWFIPSPMVVPALGSAGSPANMLGVAIFMVWAWFTVRRAEPSGAGVQPVRAALLGLLVVMLIVYAHAMAGPLPGDEISVADSGLLRLLGMAGVALMAADGIVSMDRHVVLLRRLAFAAGVVALLGLLQYATRELYIDRIRIPGLVAGTSDWTLGSRSGFTRPSGTSTSPIEYGVVLGMTLPVLIVCASVRSRYRWLYRAMLVAMMCSIYFSLSRSAYLCAVAGVLVMALKWDNRRRLTAGAFVLVVSAVMYVSVPGLLGSIQGLFSNAGKDPSIASRTGSYDIAGQFISSSPIIGRGFGTFLPKYWILDNAYLGLMIEAGAVGLLAFLTLIVCGMLSARRARIDLEGRPDDPDAADHALYAHALLASVAAGACGLAFFDAFAFPQTAGCFLLLIGLAGAARRLTREAAPSRGGVSDDQKSDSAAAAGASAGRR</sequence>
<name>A0A2P2C4Y7_9ZZZZ</name>
<evidence type="ECO:0000256" key="1">
    <source>
        <dbReference type="ARBA" id="ARBA00004141"/>
    </source>
</evidence>
<feature type="transmembrane region" description="Helical" evidence="6">
    <location>
        <begin position="259"/>
        <end position="278"/>
    </location>
</feature>
<gene>
    <name evidence="8" type="ORF">NOCA1120349</name>
</gene>
<feature type="transmembrane region" description="Helical" evidence="6">
    <location>
        <begin position="190"/>
        <end position="209"/>
    </location>
</feature>
<feature type="transmembrane region" description="Helical" evidence="6">
    <location>
        <begin position="12"/>
        <end position="34"/>
    </location>
</feature>
<keyword evidence="3 6" id="KW-1133">Transmembrane helix</keyword>
<feature type="transmembrane region" description="Helical" evidence="6">
    <location>
        <begin position="71"/>
        <end position="92"/>
    </location>
</feature>
<dbReference type="InterPro" id="IPR007016">
    <property type="entry name" value="O-antigen_ligase-rel_domated"/>
</dbReference>
<feature type="transmembrane region" description="Helical" evidence="6">
    <location>
        <begin position="221"/>
        <end position="247"/>
    </location>
</feature>
<keyword evidence="2 6" id="KW-0812">Transmembrane</keyword>
<comment type="subcellular location">
    <subcellularLocation>
        <location evidence="1">Membrane</location>
        <topology evidence="1">Multi-pass membrane protein</topology>
    </subcellularLocation>
</comment>
<evidence type="ECO:0000259" key="7">
    <source>
        <dbReference type="Pfam" id="PF04932"/>
    </source>
</evidence>
<feature type="transmembrane region" description="Helical" evidence="6">
    <location>
        <begin position="331"/>
        <end position="358"/>
    </location>
</feature>
<feature type="transmembrane region" description="Helical" evidence="6">
    <location>
        <begin position="40"/>
        <end position="59"/>
    </location>
</feature>
<feature type="transmembrane region" description="Helical" evidence="6">
    <location>
        <begin position="379"/>
        <end position="397"/>
    </location>
</feature>
<protein>
    <submittedName>
        <fullName evidence="8">Putative O-antigen polymerase</fullName>
    </submittedName>
</protein>
<keyword evidence="4 6" id="KW-0472">Membrane</keyword>
<evidence type="ECO:0000256" key="4">
    <source>
        <dbReference type="ARBA" id="ARBA00023136"/>
    </source>
</evidence>
<dbReference type="AlphaFoldDB" id="A0A2P2C4Y7"/>
<reference evidence="8" key="1">
    <citation type="submission" date="2015-08" db="EMBL/GenBank/DDBJ databases">
        <authorList>
            <person name="Babu N.S."/>
            <person name="Beckwith C.J."/>
            <person name="Beseler K.G."/>
            <person name="Brison A."/>
            <person name="Carone J.V."/>
            <person name="Caskin T.P."/>
            <person name="Diamond M."/>
            <person name="Durham M.E."/>
            <person name="Foxe J.M."/>
            <person name="Go M."/>
            <person name="Henderson B.A."/>
            <person name="Jones I.B."/>
            <person name="McGettigan J.A."/>
            <person name="Micheletti S.J."/>
            <person name="Nasrallah M.E."/>
            <person name="Ortiz D."/>
            <person name="Piller C.R."/>
            <person name="Privatt S.R."/>
            <person name="Schneider S.L."/>
            <person name="Sharp S."/>
            <person name="Smith T.C."/>
            <person name="Stanton J.D."/>
            <person name="Ullery H.E."/>
            <person name="Wilson R.J."/>
            <person name="Serrano M.G."/>
            <person name="Buck G."/>
            <person name="Lee V."/>
            <person name="Wang Y."/>
            <person name="Carvalho R."/>
            <person name="Voegtly L."/>
            <person name="Shi R."/>
            <person name="Duckworth R."/>
            <person name="Johnson A."/>
            <person name="Loviza R."/>
            <person name="Walstead R."/>
            <person name="Shah Z."/>
            <person name="Kiflezghi M."/>
            <person name="Wade K."/>
            <person name="Ball S.L."/>
            <person name="Bradley K.W."/>
            <person name="Asai D.J."/>
            <person name="Bowman C.A."/>
            <person name="Russell D.A."/>
            <person name="Pope W.H."/>
            <person name="Jacobs-Sera D."/>
            <person name="Hendrix R.W."/>
            <person name="Hatfull G.F."/>
        </authorList>
    </citation>
    <scope>NUCLEOTIDE SEQUENCE</scope>
</reference>
<feature type="transmembrane region" description="Helical" evidence="6">
    <location>
        <begin position="403"/>
        <end position="420"/>
    </location>
</feature>
<feature type="transmembrane region" description="Helical" evidence="6">
    <location>
        <begin position="299"/>
        <end position="319"/>
    </location>
</feature>
<feature type="region of interest" description="Disordered" evidence="5">
    <location>
        <begin position="428"/>
        <end position="453"/>
    </location>
</feature>
<proteinExistence type="predicted"/>
<feature type="compositionally biased region" description="Low complexity" evidence="5">
    <location>
        <begin position="442"/>
        <end position="453"/>
    </location>
</feature>
<dbReference type="PANTHER" id="PTHR37422:SF23">
    <property type="entry name" value="TEICHURONIC ACID BIOSYNTHESIS PROTEIN TUAE"/>
    <property type="match status" value="1"/>
</dbReference>
<dbReference type="InterPro" id="IPR051533">
    <property type="entry name" value="WaaL-like"/>
</dbReference>
<feature type="domain" description="O-antigen ligase-related" evidence="7">
    <location>
        <begin position="220"/>
        <end position="348"/>
    </location>
</feature>
<dbReference type="PANTHER" id="PTHR37422">
    <property type="entry name" value="TEICHURONIC ACID BIOSYNTHESIS PROTEIN TUAE"/>
    <property type="match status" value="1"/>
</dbReference>
<organism evidence="8">
    <name type="scientific">metagenome</name>
    <dbReference type="NCBI Taxonomy" id="256318"/>
    <lineage>
        <taxon>unclassified sequences</taxon>
        <taxon>metagenomes</taxon>
    </lineage>
</organism>
<feature type="transmembrane region" description="Helical" evidence="6">
    <location>
        <begin position="134"/>
        <end position="151"/>
    </location>
</feature>